<evidence type="ECO:0000256" key="1">
    <source>
        <dbReference type="SAM" id="SignalP"/>
    </source>
</evidence>
<name>R7ZTB3_9BACT</name>
<protein>
    <submittedName>
        <fullName evidence="2">Uncharacterized protein</fullName>
    </submittedName>
</protein>
<proteinExistence type="predicted"/>
<reference evidence="2 3" key="1">
    <citation type="submission" date="2013-02" db="EMBL/GenBank/DDBJ databases">
        <title>A novel strain isolated from Lonar lake, Maharashtra, India.</title>
        <authorList>
            <person name="Singh A."/>
        </authorList>
    </citation>
    <scope>NUCLEOTIDE SEQUENCE [LARGE SCALE GENOMIC DNA]</scope>
    <source>
        <strain evidence="2 3">AK24</strain>
    </source>
</reference>
<dbReference type="OrthoDB" id="839701at2"/>
<evidence type="ECO:0000313" key="2">
    <source>
        <dbReference type="EMBL" id="EON77268.1"/>
    </source>
</evidence>
<organism evidence="2 3">
    <name type="scientific">Lunatimonas lonarensis</name>
    <dbReference type="NCBI Taxonomy" id="1232681"/>
    <lineage>
        <taxon>Bacteria</taxon>
        <taxon>Pseudomonadati</taxon>
        <taxon>Bacteroidota</taxon>
        <taxon>Cytophagia</taxon>
        <taxon>Cytophagales</taxon>
        <taxon>Cyclobacteriaceae</taxon>
    </lineage>
</organism>
<comment type="caution">
    <text evidence="2">The sequence shown here is derived from an EMBL/GenBank/DDBJ whole genome shotgun (WGS) entry which is preliminary data.</text>
</comment>
<accession>R7ZTB3</accession>
<dbReference type="Proteomes" id="UP000013909">
    <property type="component" value="Unassembled WGS sequence"/>
</dbReference>
<keyword evidence="1" id="KW-0732">Signal</keyword>
<sequence>MNWLTKTTLFIAILMVYSQAAFSQLENRTHSLGLEFSGGIFKDSWEVAGANFGSLRITPSYAYFFRDGLAVVTGATANRRTQEWSFIDGNPNERFIRDFRVFSGIRKHVQVAEKF</sequence>
<feature type="chain" id="PRO_5004451123" evidence="1">
    <location>
        <begin position="21"/>
        <end position="115"/>
    </location>
</feature>
<evidence type="ECO:0000313" key="3">
    <source>
        <dbReference type="Proteomes" id="UP000013909"/>
    </source>
</evidence>
<dbReference type="AlphaFoldDB" id="R7ZTB3"/>
<feature type="signal peptide" evidence="1">
    <location>
        <begin position="1"/>
        <end position="20"/>
    </location>
</feature>
<keyword evidence="3" id="KW-1185">Reference proteome</keyword>
<dbReference type="STRING" id="1232681.ADIS_2136"/>
<gene>
    <name evidence="2" type="ORF">ADIS_2136</name>
</gene>
<dbReference type="EMBL" id="AQHR01000059">
    <property type="protein sequence ID" value="EON77268.1"/>
    <property type="molecule type" value="Genomic_DNA"/>
</dbReference>
<dbReference type="RefSeq" id="WP_010854274.1">
    <property type="nucleotide sequence ID" value="NZ_AQHR01000059.1"/>
</dbReference>